<evidence type="ECO:0000256" key="1">
    <source>
        <dbReference type="SAM" id="Phobius"/>
    </source>
</evidence>
<keyword evidence="1" id="KW-0472">Membrane</keyword>
<comment type="caution">
    <text evidence="2">The sequence shown here is derived from an EMBL/GenBank/DDBJ whole genome shotgun (WGS) entry which is preliminary data.</text>
</comment>
<keyword evidence="1" id="KW-0812">Transmembrane</keyword>
<accession>A0ABV8LX75</accession>
<name>A0ABV8LX75_9ACTN</name>
<feature type="transmembrane region" description="Helical" evidence="1">
    <location>
        <begin position="14"/>
        <end position="32"/>
    </location>
</feature>
<sequence length="74" mass="7537">MSVGYFADGARQNLGPIVVGVLALVCGGIILVRARSLADRRGDAGPTRFSGAIVVLVGAVLTAFGVVRAVVELQ</sequence>
<gene>
    <name evidence="2" type="ORF">ACFOZ4_31390</name>
</gene>
<feature type="transmembrane region" description="Helical" evidence="1">
    <location>
        <begin position="52"/>
        <end position="71"/>
    </location>
</feature>
<dbReference type="Proteomes" id="UP001595816">
    <property type="component" value="Unassembled WGS sequence"/>
</dbReference>
<keyword evidence="3" id="KW-1185">Reference proteome</keyword>
<evidence type="ECO:0000313" key="2">
    <source>
        <dbReference type="EMBL" id="MFC4135139.1"/>
    </source>
</evidence>
<evidence type="ECO:0008006" key="4">
    <source>
        <dbReference type="Google" id="ProtNLM"/>
    </source>
</evidence>
<keyword evidence="1" id="KW-1133">Transmembrane helix</keyword>
<dbReference type="EMBL" id="JBHSAY010000020">
    <property type="protein sequence ID" value="MFC4135139.1"/>
    <property type="molecule type" value="Genomic_DNA"/>
</dbReference>
<evidence type="ECO:0000313" key="3">
    <source>
        <dbReference type="Proteomes" id="UP001595816"/>
    </source>
</evidence>
<dbReference type="RefSeq" id="WP_253763018.1">
    <property type="nucleotide sequence ID" value="NZ_JAMZDZ010000001.1"/>
</dbReference>
<proteinExistence type="predicted"/>
<organism evidence="2 3">
    <name type="scientific">Hamadaea flava</name>
    <dbReference type="NCBI Taxonomy" id="1742688"/>
    <lineage>
        <taxon>Bacteria</taxon>
        <taxon>Bacillati</taxon>
        <taxon>Actinomycetota</taxon>
        <taxon>Actinomycetes</taxon>
        <taxon>Micromonosporales</taxon>
        <taxon>Micromonosporaceae</taxon>
        <taxon>Hamadaea</taxon>
    </lineage>
</organism>
<reference evidence="3" key="1">
    <citation type="journal article" date="2019" name="Int. J. Syst. Evol. Microbiol.">
        <title>The Global Catalogue of Microorganisms (GCM) 10K type strain sequencing project: providing services to taxonomists for standard genome sequencing and annotation.</title>
        <authorList>
            <consortium name="The Broad Institute Genomics Platform"/>
            <consortium name="The Broad Institute Genome Sequencing Center for Infectious Disease"/>
            <person name="Wu L."/>
            <person name="Ma J."/>
        </authorList>
    </citation>
    <scope>NUCLEOTIDE SEQUENCE [LARGE SCALE GENOMIC DNA]</scope>
    <source>
        <strain evidence="3">CGMCC 4.7289</strain>
    </source>
</reference>
<protein>
    <recommendedName>
        <fullName evidence="4">DUF4190 domain-containing protein</fullName>
    </recommendedName>
</protein>